<keyword evidence="3" id="KW-1185">Reference proteome</keyword>
<dbReference type="OrthoDB" id="4369024at2759"/>
<proteinExistence type="predicted"/>
<evidence type="ECO:0000313" key="2">
    <source>
        <dbReference type="EMBL" id="CAP83101.1"/>
    </source>
</evidence>
<dbReference type="HOGENOM" id="CLU_1098802_0_0_1"/>
<sequence>MALASRKERSNNLVNPTTQTNELIIFFRSKQGISMECVLYNYRVSHDTRESNGRQRMNWKVNTVTPRALSRADGGFELRGALETGRAAQAAHHLALELECRALYFLSGYIGVLFNESMTYSRPGLRYASWLRISKATIIPSTGSPSPPRKEQVPGARQIPAPGNEQVELLTQLRLARTWRDNERRAIIRDARMIRRRAVNIQVEYATNGQPPRARMLRGLRQWLEVLMSIMQSLRAEEEAAREMKAEIWRNVE</sequence>
<accession>B6H6E9</accession>
<name>B6H6E9_PENRW</name>
<organism evidence="2 3">
    <name type="scientific">Penicillium rubens (strain ATCC 28089 / DSM 1075 / NRRL 1951 / Wisconsin 54-1255)</name>
    <name type="common">Penicillium chrysogenum</name>
    <dbReference type="NCBI Taxonomy" id="500485"/>
    <lineage>
        <taxon>Eukaryota</taxon>
        <taxon>Fungi</taxon>
        <taxon>Dikarya</taxon>
        <taxon>Ascomycota</taxon>
        <taxon>Pezizomycotina</taxon>
        <taxon>Eurotiomycetes</taxon>
        <taxon>Eurotiomycetidae</taxon>
        <taxon>Eurotiales</taxon>
        <taxon>Aspergillaceae</taxon>
        <taxon>Penicillium</taxon>
        <taxon>Penicillium chrysogenum species complex</taxon>
    </lineage>
</organism>
<protein>
    <submittedName>
        <fullName evidence="2">Uncharacterized protein</fullName>
    </submittedName>
</protein>
<feature type="region of interest" description="Disordered" evidence="1">
    <location>
        <begin position="141"/>
        <end position="160"/>
    </location>
</feature>
<evidence type="ECO:0000256" key="1">
    <source>
        <dbReference type="SAM" id="MobiDB-lite"/>
    </source>
</evidence>
<dbReference type="OMA" id="GISMECV"/>
<dbReference type="EMBL" id="AM920430">
    <property type="protein sequence ID" value="CAP83101.1"/>
    <property type="molecule type" value="Genomic_DNA"/>
</dbReference>
<dbReference type="Proteomes" id="UP000000724">
    <property type="component" value="Contig Pc00c15"/>
</dbReference>
<gene>
    <name evidence="2" type="ORF">Pc15g02150</name>
    <name evidence="2" type="ORF">PCH_Pc15g02150</name>
</gene>
<dbReference type="VEuPathDB" id="FungiDB:PCH_Pc15g02150"/>
<dbReference type="AlphaFoldDB" id="B6H6E9"/>
<evidence type="ECO:0000313" key="3">
    <source>
        <dbReference type="Proteomes" id="UP000000724"/>
    </source>
</evidence>
<reference evidence="2 3" key="1">
    <citation type="journal article" date="2008" name="Nat. Biotechnol.">
        <title>Genome sequencing and analysis of the filamentous fungus Penicillium chrysogenum.</title>
        <authorList>
            <person name="van den Berg M.A."/>
            <person name="Albang R."/>
            <person name="Albermann K."/>
            <person name="Badger J.H."/>
            <person name="Daran J.-M."/>
            <person name="Driessen A.J.M."/>
            <person name="Garcia-Estrada C."/>
            <person name="Fedorova N.D."/>
            <person name="Harris D.M."/>
            <person name="Heijne W.H.M."/>
            <person name="Joardar V.S."/>
            <person name="Kiel J.A.K.W."/>
            <person name="Kovalchuk A."/>
            <person name="Martin J.F."/>
            <person name="Nierman W.C."/>
            <person name="Nijland J.G."/>
            <person name="Pronk J.T."/>
            <person name="Roubos J.A."/>
            <person name="van der Klei I.J."/>
            <person name="van Peij N.N.M.E."/>
            <person name="Veenhuis M."/>
            <person name="von Doehren H."/>
            <person name="Wagner C."/>
            <person name="Wortman J.R."/>
            <person name="Bovenberg R.A.L."/>
        </authorList>
    </citation>
    <scope>NUCLEOTIDE SEQUENCE [LARGE SCALE GENOMIC DNA]</scope>
    <source>
        <strain evidence="3">ATCC 28089 / DSM 1075 / NRRL 1951 / Wisconsin 54-1255</strain>
    </source>
</reference>